<dbReference type="GO" id="GO:0008897">
    <property type="term" value="F:holo-[acyl-carrier-protein] synthase activity"/>
    <property type="evidence" value="ECO:0007669"/>
    <property type="project" value="InterPro"/>
</dbReference>
<gene>
    <name evidence="3" type="ORF">MTE01_02030</name>
</gene>
<organism evidence="3 4">
    <name type="scientific">Microbacterium testaceum</name>
    <name type="common">Aureobacterium testaceum</name>
    <name type="synonym">Brevibacterium testaceum</name>
    <dbReference type="NCBI Taxonomy" id="2033"/>
    <lineage>
        <taxon>Bacteria</taxon>
        <taxon>Bacillati</taxon>
        <taxon>Actinomycetota</taxon>
        <taxon>Actinomycetes</taxon>
        <taxon>Micrococcales</taxon>
        <taxon>Microbacteriaceae</taxon>
        <taxon>Microbacterium</taxon>
    </lineage>
</organism>
<dbReference type="EMBL" id="BJML01000001">
    <property type="protein sequence ID" value="GEB44258.1"/>
    <property type="molecule type" value="Genomic_DNA"/>
</dbReference>
<keyword evidence="1" id="KW-0808">Transferase</keyword>
<sequence>MIVAQWIDRSEYGAGGRPLRRAAGRALLSDTARFLGLGGLRVRRRPGQRPEAETPGVWFSMSHTGDLTVCAVATSNVAIDIEQQNARRERRMVSGPPVRFFTAAERELIARDPSRLLPVFTAKEAWAKYLGLGLALGFGSFDEASVIARDPGVEFTRVFIDGTVGTAVHRAGEGLVIRRRSLRPEQLAAGADIDRAERAR</sequence>
<evidence type="ECO:0000313" key="4">
    <source>
        <dbReference type="Proteomes" id="UP000319525"/>
    </source>
</evidence>
<evidence type="ECO:0000313" key="3">
    <source>
        <dbReference type="EMBL" id="GEB44258.1"/>
    </source>
</evidence>
<dbReference type="Proteomes" id="UP000319525">
    <property type="component" value="Unassembled WGS sequence"/>
</dbReference>
<evidence type="ECO:0000259" key="2">
    <source>
        <dbReference type="Pfam" id="PF01648"/>
    </source>
</evidence>
<dbReference type="SUPFAM" id="SSF56214">
    <property type="entry name" value="4'-phosphopantetheinyl transferase"/>
    <property type="match status" value="1"/>
</dbReference>
<dbReference type="Gene3D" id="3.90.470.20">
    <property type="entry name" value="4'-phosphopantetheinyl transferase domain"/>
    <property type="match status" value="1"/>
</dbReference>
<evidence type="ECO:0000256" key="1">
    <source>
        <dbReference type="ARBA" id="ARBA00022679"/>
    </source>
</evidence>
<dbReference type="Pfam" id="PF01648">
    <property type="entry name" value="ACPS"/>
    <property type="match status" value="1"/>
</dbReference>
<name>A0A4Y3QIB9_MICTE</name>
<proteinExistence type="predicted"/>
<accession>A0A4Y3QIB9</accession>
<dbReference type="GeneID" id="57142918"/>
<dbReference type="InterPro" id="IPR037143">
    <property type="entry name" value="4-PPantetheinyl_Trfase_dom_sf"/>
</dbReference>
<dbReference type="RefSeq" id="WP_170210575.1">
    <property type="nucleotide sequence ID" value="NZ_BJML01000001.1"/>
</dbReference>
<feature type="domain" description="4'-phosphopantetheinyl transferase" evidence="2">
    <location>
        <begin position="77"/>
        <end position="161"/>
    </location>
</feature>
<comment type="caution">
    <text evidence="3">The sequence shown here is derived from an EMBL/GenBank/DDBJ whole genome shotgun (WGS) entry which is preliminary data.</text>
</comment>
<protein>
    <recommendedName>
        <fullName evidence="2">4'-phosphopantetheinyl transferase domain-containing protein</fullName>
    </recommendedName>
</protein>
<dbReference type="InterPro" id="IPR008278">
    <property type="entry name" value="4-PPantetheinyl_Trfase_dom"/>
</dbReference>
<dbReference type="GO" id="GO:0000287">
    <property type="term" value="F:magnesium ion binding"/>
    <property type="evidence" value="ECO:0007669"/>
    <property type="project" value="InterPro"/>
</dbReference>
<reference evidence="3 4" key="1">
    <citation type="submission" date="2019-06" db="EMBL/GenBank/DDBJ databases">
        <title>Whole genome shotgun sequence of Microbacterium testaceum NBRC 12675.</title>
        <authorList>
            <person name="Hosoyama A."/>
            <person name="Uohara A."/>
            <person name="Ohji S."/>
            <person name="Ichikawa N."/>
        </authorList>
    </citation>
    <scope>NUCLEOTIDE SEQUENCE [LARGE SCALE GENOMIC DNA]</scope>
    <source>
        <strain evidence="3 4">NBRC 12675</strain>
    </source>
</reference>
<dbReference type="AlphaFoldDB" id="A0A4Y3QIB9"/>